<name>A0ABX6TQQ1_9ABAC</name>
<feature type="domain" description="Chitin-binding type-2" evidence="2">
    <location>
        <begin position="74"/>
        <end position="129"/>
    </location>
</feature>
<sequence>MLKYFIIITMIIIAILSFIYFIKLPKHQVRYIPHNNYTDTFFDTYTHQVKLCPNECPVFNVEKQKCVKGTVTTNICENFGIGYVAHYYRCNNFYICPGNINLKCSENFCFSNILARCVEQETNQCACFPASICTDCCADEQDGEF</sequence>
<evidence type="ECO:0000313" key="4">
    <source>
        <dbReference type="Proteomes" id="UP000831439"/>
    </source>
</evidence>
<accession>A0ABX6TQQ1</accession>
<reference evidence="3 4" key="1">
    <citation type="journal article" date="2020" name="Genomics">
        <title>Characterization of a novel alphabaculovirus isolated from the Southern armyworm, Spodoptera eridania (Cramer, 1782) (Lepidoptera: Noctuidae) and the evolution of odv-e66, a bacterium-acquired baculoviral chondroitinase gene.</title>
        <authorList>
            <person name="Rodrigues D.T."/>
            <person name="Peterson L."/>
            <person name="de Oliveira L.B."/>
            <person name="Sosa-Gomez D.R."/>
            <person name="Ribeiro B.M."/>
            <person name="Ardisson-Araujo D.M.P."/>
        </authorList>
    </citation>
    <scope>NUCLEOTIDE SEQUENCE [LARGE SCALE GENOMIC DNA]</scope>
    <source>
        <strain evidence="3">CNPSo-165</strain>
    </source>
</reference>
<evidence type="ECO:0000259" key="2">
    <source>
        <dbReference type="SMART" id="SM00494"/>
    </source>
</evidence>
<keyword evidence="1" id="KW-0472">Membrane</keyword>
<proteinExistence type="predicted"/>
<dbReference type="Proteomes" id="UP000831439">
    <property type="component" value="Segment"/>
</dbReference>
<keyword evidence="1" id="KW-1133">Transmembrane helix</keyword>
<keyword evidence="4" id="KW-1185">Reference proteome</keyword>
<dbReference type="InterPro" id="IPR002557">
    <property type="entry name" value="Chitin-bd_dom"/>
</dbReference>
<keyword evidence="1" id="KW-0812">Transmembrane</keyword>
<evidence type="ECO:0000256" key="1">
    <source>
        <dbReference type="SAM" id="Phobius"/>
    </source>
</evidence>
<protein>
    <submittedName>
        <fullName evidence="3">Ac150-like protein</fullName>
    </submittedName>
</protein>
<dbReference type="GeneID" id="80539092"/>
<dbReference type="EMBL" id="MT040195">
    <property type="protein sequence ID" value="QNV47810.1"/>
    <property type="molecule type" value="Genomic_DNA"/>
</dbReference>
<feature type="transmembrane region" description="Helical" evidence="1">
    <location>
        <begin position="6"/>
        <end position="22"/>
    </location>
</feature>
<dbReference type="RefSeq" id="YP_010800488.1">
    <property type="nucleotide sequence ID" value="NC_076869.1"/>
</dbReference>
<organism evidence="3 4">
    <name type="scientific">Spodoptera eridania nucleopolyhedrovirus</name>
    <dbReference type="NCBI Taxonomy" id="2315721"/>
    <lineage>
        <taxon>Viruses</taxon>
        <taxon>Viruses incertae sedis</taxon>
        <taxon>Naldaviricetes</taxon>
        <taxon>Lefavirales</taxon>
        <taxon>Baculoviridae</taxon>
        <taxon>Alphabaculovirus</taxon>
        <taxon>Alphabaculovirus speridaniae</taxon>
    </lineage>
</organism>
<dbReference type="SMART" id="SM00494">
    <property type="entry name" value="ChtBD2"/>
    <property type="match status" value="1"/>
</dbReference>
<evidence type="ECO:0000313" key="3">
    <source>
        <dbReference type="EMBL" id="QNV47810.1"/>
    </source>
</evidence>